<organism evidence="1 2">
    <name type="scientific">Leucogyrophana mollusca</name>
    <dbReference type="NCBI Taxonomy" id="85980"/>
    <lineage>
        <taxon>Eukaryota</taxon>
        <taxon>Fungi</taxon>
        <taxon>Dikarya</taxon>
        <taxon>Basidiomycota</taxon>
        <taxon>Agaricomycotina</taxon>
        <taxon>Agaricomycetes</taxon>
        <taxon>Agaricomycetidae</taxon>
        <taxon>Boletales</taxon>
        <taxon>Boletales incertae sedis</taxon>
        <taxon>Leucogyrophana</taxon>
    </lineage>
</organism>
<dbReference type="EMBL" id="MU266406">
    <property type="protein sequence ID" value="KAH7925234.1"/>
    <property type="molecule type" value="Genomic_DNA"/>
</dbReference>
<evidence type="ECO:0000313" key="2">
    <source>
        <dbReference type="Proteomes" id="UP000790709"/>
    </source>
</evidence>
<gene>
    <name evidence="1" type="ORF">BV22DRAFT_1046891</name>
</gene>
<protein>
    <submittedName>
        <fullName evidence="1">Uncharacterized protein</fullName>
    </submittedName>
</protein>
<reference evidence="1" key="1">
    <citation type="journal article" date="2021" name="New Phytol.">
        <title>Evolutionary innovations through gain and loss of genes in the ectomycorrhizal Boletales.</title>
        <authorList>
            <person name="Wu G."/>
            <person name="Miyauchi S."/>
            <person name="Morin E."/>
            <person name="Kuo A."/>
            <person name="Drula E."/>
            <person name="Varga T."/>
            <person name="Kohler A."/>
            <person name="Feng B."/>
            <person name="Cao Y."/>
            <person name="Lipzen A."/>
            <person name="Daum C."/>
            <person name="Hundley H."/>
            <person name="Pangilinan J."/>
            <person name="Johnson J."/>
            <person name="Barry K."/>
            <person name="LaButti K."/>
            <person name="Ng V."/>
            <person name="Ahrendt S."/>
            <person name="Min B."/>
            <person name="Choi I.G."/>
            <person name="Park H."/>
            <person name="Plett J.M."/>
            <person name="Magnuson J."/>
            <person name="Spatafora J.W."/>
            <person name="Nagy L.G."/>
            <person name="Henrissat B."/>
            <person name="Grigoriev I.V."/>
            <person name="Yang Z.L."/>
            <person name="Xu J."/>
            <person name="Martin F.M."/>
        </authorList>
    </citation>
    <scope>NUCLEOTIDE SEQUENCE</scope>
    <source>
        <strain evidence="1">KUC20120723A-06</strain>
    </source>
</reference>
<name>A0ACB8BIU7_9AGAM</name>
<accession>A0ACB8BIU7</accession>
<keyword evidence="2" id="KW-1185">Reference proteome</keyword>
<sequence length="229" mass="26202">MSVVSELIQVGYDMQLTKYLGAVSVAILIYDYLLTFERELKYVWHFPWSTVKVLFFYTRYMPFIDTIVMILYRDLLWGSSDSTCHIALGAVSWMYVVGMTGAECLLLIRTWAVWERRTKVAIALGVHAIGTLAAICYSTTIYVESFVFTSMPLFSGCFATQASNISYVNWSLFMVAESVYLGFMLAKAYPLYRQGRDLTELYKILLKDGIAFYVVLFSMIRAFVGWVSC</sequence>
<proteinExistence type="predicted"/>
<evidence type="ECO:0000313" key="1">
    <source>
        <dbReference type="EMBL" id="KAH7925234.1"/>
    </source>
</evidence>
<dbReference type="Proteomes" id="UP000790709">
    <property type="component" value="Unassembled WGS sequence"/>
</dbReference>
<comment type="caution">
    <text evidence="1">The sequence shown here is derived from an EMBL/GenBank/DDBJ whole genome shotgun (WGS) entry which is preliminary data.</text>
</comment>